<organism evidence="10 11">
    <name type="scientific">Knufia fluminis</name>
    <dbReference type="NCBI Taxonomy" id="191047"/>
    <lineage>
        <taxon>Eukaryota</taxon>
        <taxon>Fungi</taxon>
        <taxon>Dikarya</taxon>
        <taxon>Ascomycota</taxon>
        <taxon>Pezizomycotina</taxon>
        <taxon>Eurotiomycetes</taxon>
        <taxon>Chaetothyriomycetidae</taxon>
        <taxon>Chaetothyriales</taxon>
        <taxon>Trichomeriaceae</taxon>
        <taxon>Knufia</taxon>
    </lineage>
</organism>
<dbReference type="PROSITE" id="PS00217">
    <property type="entry name" value="SUGAR_TRANSPORT_2"/>
    <property type="match status" value="1"/>
</dbReference>
<dbReference type="Gene3D" id="1.20.1250.20">
    <property type="entry name" value="MFS general substrate transporter like domains"/>
    <property type="match status" value="1"/>
</dbReference>
<dbReference type="InterPro" id="IPR005828">
    <property type="entry name" value="MFS_sugar_transport-like"/>
</dbReference>
<proteinExistence type="inferred from homology"/>
<reference evidence="10 11" key="1">
    <citation type="submission" date="2022-12" db="EMBL/GenBank/DDBJ databases">
        <title>Genomic features and morphological characterization of a novel Knufia sp. strain isolated from spacecraft assembly facility.</title>
        <authorList>
            <person name="Teixeira M."/>
            <person name="Chander A.M."/>
            <person name="Stajich J.E."/>
            <person name="Venkateswaran K."/>
        </authorList>
    </citation>
    <scope>NUCLEOTIDE SEQUENCE [LARGE SCALE GENOMIC DNA]</scope>
    <source>
        <strain evidence="10 11">FJI-L2-BK-P2</strain>
    </source>
</reference>
<comment type="subcellular location">
    <subcellularLocation>
        <location evidence="1">Membrane</location>
        <topology evidence="1">Multi-pass membrane protein</topology>
    </subcellularLocation>
</comment>
<accession>A0AAN8ED86</accession>
<feature type="transmembrane region" description="Helical" evidence="8">
    <location>
        <begin position="215"/>
        <end position="238"/>
    </location>
</feature>
<feature type="transmembrane region" description="Helical" evidence="8">
    <location>
        <begin position="325"/>
        <end position="344"/>
    </location>
</feature>
<dbReference type="GO" id="GO:0016020">
    <property type="term" value="C:membrane"/>
    <property type="evidence" value="ECO:0007669"/>
    <property type="project" value="UniProtKB-SubCell"/>
</dbReference>
<dbReference type="PANTHER" id="PTHR48022">
    <property type="entry name" value="PLASTIDIC GLUCOSE TRANSPORTER 4"/>
    <property type="match status" value="1"/>
</dbReference>
<feature type="transmembrane region" description="Helical" evidence="8">
    <location>
        <begin position="47"/>
        <end position="74"/>
    </location>
</feature>
<dbReference type="PROSITE" id="PS50850">
    <property type="entry name" value="MFS"/>
    <property type="match status" value="1"/>
</dbReference>
<evidence type="ECO:0000256" key="6">
    <source>
        <dbReference type="ARBA" id="ARBA00023136"/>
    </source>
</evidence>
<dbReference type="InterPro" id="IPR005829">
    <property type="entry name" value="Sugar_transporter_CS"/>
</dbReference>
<dbReference type="InterPro" id="IPR036259">
    <property type="entry name" value="MFS_trans_sf"/>
</dbReference>
<feature type="region of interest" description="Disordered" evidence="7">
    <location>
        <begin position="1"/>
        <end position="21"/>
    </location>
</feature>
<keyword evidence="5 8" id="KW-1133">Transmembrane helix</keyword>
<dbReference type="PANTHER" id="PTHR48022:SF14">
    <property type="entry name" value="MAJOR FACILITATOR SUPERFAMILY (MFS) PROFILE DOMAIN-CONTAINING PROTEIN-RELATED"/>
    <property type="match status" value="1"/>
</dbReference>
<evidence type="ECO:0000256" key="5">
    <source>
        <dbReference type="ARBA" id="ARBA00022989"/>
    </source>
</evidence>
<evidence type="ECO:0000256" key="1">
    <source>
        <dbReference type="ARBA" id="ARBA00004141"/>
    </source>
</evidence>
<dbReference type="SUPFAM" id="SSF103473">
    <property type="entry name" value="MFS general substrate transporter"/>
    <property type="match status" value="1"/>
</dbReference>
<evidence type="ECO:0000256" key="3">
    <source>
        <dbReference type="ARBA" id="ARBA00022448"/>
    </source>
</evidence>
<evidence type="ECO:0000256" key="4">
    <source>
        <dbReference type="ARBA" id="ARBA00022692"/>
    </source>
</evidence>
<protein>
    <recommendedName>
        <fullName evidence="9">Major facilitator superfamily (MFS) profile domain-containing protein</fullName>
    </recommendedName>
</protein>
<evidence type="ECO:0000313" key="10">
    <source>
        <dbReference type="EMBL" id="KAK5951430.1"/>
    </source>
</evidence>
<feature type="domain" description="Major facilitator superfamily (MFS) profile" evidence="9">
    <location>
        <begin position="51"/>
        <end position="362"/>
    </location>
</feature>
<evidence type="ECO:0000259" key="9">
    <source>
        <dbReference type="PROSITE" id="PS50850"/>
    </source>
</evidence>
<evidence type="ECO:0000256" key="7">
    <source>
        <dbReference type="SAM" id="MobiDB-lite"/>
    </source>
</evidence>
<dbReference type="Proteomes" id="UP001316803">
    <property type="component" value="Unassembled WGS sequence"/>
</dbReference>
<dbReference type="EMBL" id="JAKLMC020000020">
    <property type="protein sequence ID" value="KAK5951430.1"/>
    <property type="molecule type" value="Genomic_DNA"/>
</dbReference>
<feature type="transmembrane region" description="Helical" evidence="8">
    <location>
        <begin position="94"/>
        <end position="113"/>
    </location>
</feature>
<dbReference type="InterPro" id="IPR020846">
    <property type="entry name" value="MFS_dom"/>
</dbReference>
<keyword evidence="3" id="KW-0813">Transport</keyword>
<feature type="transmembrane region" description="Helical" evidence="8">
    <location>
        <begin position="184"/>
        <end position="203"/>
    </location>
</feature>
<comment type="caution">
    <text evidence="10">The sequence shown here is derived from an EMBL/GenBank/DDBJ whole genome shotgun (WGS) entry which is preliminary data.</text>
</comment>
<evidence type="ECO:0000256" key="2">
    <source>
        <dbReference type="ARBA" id="ARBA00010992"/>
    </source>
</evidence>
<feature type="transmembrane region" description="Helical" evidence="8">
    <location>
        <begin position="125"/>
        <end position="145"/>
    </location>
</feature>
<dbReference type="AlphaFoldDB" id="A0AAN8ED86"/>
<keyword evidence="11" id="KW-1185">Reference proteome</keyword>
<feature type="transmembrane region" description="Helical" evidence="8">
    <location>
        <begin position="151"/>
        <end position="172"/>
    </location>
</feature>
<name>A0AAN8ED86_9EURO</name>
<evidence type="ECO:0000313" key="11">
    <source>
        <dbReference type="Proteomes" id="UP001316803"/>
    </source>
</evidence>
<dbReference type="PRINTS" id="PR00171">
    <property type="entry name" value="SUGRTRNSPORT"/>
</dbReference>
<comment type="similarity">
    <text evidence="2">Belongs to the major facilitator superfamily. Sugar transporter (TC 2.A.1.1) family.</text>
</comment>
<dbReference type="InterPro" id="IPR003663">
    <property type="entry name" value="Sugar/inositol_transpt"/>
</dbReference>
<keyword evidence="6 8" id="KW-0472">Membrane</keyword>
<dbReference type="InterPro" id="IPR050360">
    <property type="entry name" value="MFS_Sugar_Transporters"/>
</dbReference>
<dbReference type="GO" id="GO:0005351">
    <property type="term" value="F:carbohydrate:proton symporter activity"/>
    <property type="evidence" value="ECO:0007669"/>
    <property type="project" value="TreeGrafter"/>
</dbReference>
<sequence length="362" mass="40468">MAAKENIAAAGSESMTEPKPREDTLLELSQYEPYVKPGLRGMFQSKYVVACSFLVRLGGFLFGYDQGVISIILVTDQFINVFPRISDDAPGGGFWKGFMTALLQLGAAFGAFNQGWIADRISRKYSITLATIIFIVGSVLQTAAYSYAQLVVGRFIGGIGVGMLSMVVPMYIAEVAPPEIRGSLLVLEEFSIVFGICAAYWLTYGTRYISSDWSFRLPFLLQIGPAALLGVSVFFLPFSPRWLVSKGRDSEALASLCKLRNVPDTDPRVLAEWYDIRSEAVFHREVTEKTHPQLTTKHSFAASFKLELAKYADCFRRNYWRRTMVGVLLMFFQQFVGINALIYYSPSLFAMLNFGPAEHKDE</sequence>
<keyword evidence="4 8" id="KW-0812">Transmembrane</keyword>
<evidence type="ECO:0000256" key="8">
    <source>
        <dbReference type="SAM" id="Phobius"/>
    </source>
</evidence>
<gene>
    <name evidence="10" type="ORF">OHC33_007486</name>
</gene>
<dbReference type="Pfam" id="PF00083">
    <property type="entry name" value="Sugar_tr"/>
    <property type="match status" value="1"/>
</dbReference>